<dbReference type="EMBL" id="OZ034821">
    <property type="protein sequence ID" value="CAL1406251.1"/>
    <property type="molecule type" value="Genomic_DNA"/>
</dbReference>
<reference evidence="1 2" key="1">
    <citation type="submission" date="2024-04" db="EMBL/GenBank/DDBJ databases">
        <authorList>
            <person name="Fracassetti M."/>
        </authorList>
    </citation>
    <scope>NUCLEOTIDE SEQUENCE [LARGE SCALE GENOMIC DNA]</scope>
</reference>
<organism evidence="1 2">
    <name type="scientific">Linum trigynum</name>
    <dbReference type="NCBI Taxonomy" id="586398"/>
    <lineage>
        <taxon>Eukaryota</taxon>
        <taxon>Viridiplantae</taxon>
        <taxon>Streptophyta</taxon>
        <taxon>Embryophyta</taxon>
        <taxon>Tracheophyta</taxon>
        <taxon>Spermatophyta</taxon>
        <taxon>Magnoliopsida</taxon>
        <taxon>eudicotyledons</taxon>
        <taxon>Gunneridae</taxon>
        <taxon>Pentapetalae</taxon>
        <taxon>rosids</taxon>
        <taxon>fabids</taxon>
        <taxon>Malpighiales</taxon>
        <taxon>Linaceae</taxon>
        <taxon>Linum</taxon>
    </lineage>
</organism>
<sequence>MFEMSKTKFTTKDGVVAFRFSMITRSMNYDKFIDAIHILPDVDAQTLVEKATPSINFEAFFKKLSINPLIR</sequence>
<evidence type="ECO:0000313" key="1">
    <source>
        <dbReference type="EMBL" id="CAL1406251.1"/>
    </source>
</evidence>
<dbReference type="AlphaFoldDB" id="A0AAV2G6H7"/>
<accession>A0AAV2G6H7</accession>
<gene>
    <name evidence="1" type="ORF">LTRI10_LOCUS45988</name>
</gene>
<dbReference type="Proteomes" id="UP001497516">
    <property type="component" value="Chromosome 8"/>
</dbReference>
<protein>
    <submittedName>
        <fullName evidence="1">Uncharacterized protein</fullName>
    </submittedName>
</protein>
<keyword evidence="2" id="KW-1185">Reference proteome</keyword>
<evidence type="ECO:0000313" key="2">
    <source>
        <dbReference type="Proteomes" id="UP001497516"/>
    </source>
</evidence>
<proteinExistence type="predicted"/>
<name>A0AAV2G6H7_9ROSI</name>